<dbReference type="EMBL" id="CP001786">
    <property type="protein sequence ID" value="ACX53235.1"/>
    <property type="molecule type" value="Genomic_DNA"/>
</dbReference>
<protein>
    <submittedName>
        <fullName evidence="3">DNA binding domain protein, excisionase family</fullName>
    </submittedName>
</protein>
<gene>
    <name evidence="3" type="ORF">Adeg_2158</name>
</gene>
<dbReference type="AlphaFoldDB" id="C9RDG4"/>
<evidence type="ECO:0000259" key="2">
    <source>
        <dbReference type="Pfam" id="PF13411"/>
    </source>
</evidence>
<geneLocation type="plasmid" evidence="3 4">
    <name>pADEG01</name>
</geneLocation>
<dbReference type="InterPro" id="IPR010093">
    <property type="entry name" value="SinI_DNA-bd"/>
</dbReference>
<accession>C9RDG4</accession>
<dbReference type="InterPro" id="IPR009061">
    <property type="entry name" value="DNA-bd_dom_put_sf"/>
</dbReference>
<keyword evidence="3" id="KW-0614">Plasmid</keyword>
<dbReference type="Pfam" id="PF12728">
    <property type="entry name" value="HTH_17"/>
    <property type="match status" value="1"/>
</dbReference>
<dbReference type="SUPFAM" id="SSF46955">
    <property type="entry name" value="Putative DNA-binding domain"/>
    <property type="match status" value="2"/>
</dbReference>
<dbReference type="GO" id="GO:0006355">
    <property type="term" value="P:regulation of DNA-templated transcription"/>
    <property type="evidence" value="ECO:0007669"/>
    <property type="project" value="InterPro"/>
</dbReference>
<evidence type="ECO:0000313" key="4">
    <source>
        <dbReference type="Proteomes" id="UP000002620"/>
    </source>
</evidence>
<dbReference type="InterPro" id="IPR041657">
    <property type="entry name" value="HTH_17"/>
</dbReference>
<keyword evidence="4" id="KW-1185">Reference proteome</keyword>
<proteinExistence type="predicted"/>
<dbReference type="eggNOG" id="COG0789">
    <property type="taxonomic scope" value="Bacteria"/>
</dbReference>
<dbReference type="KEGG" id="adg:Adeg_2158"/>
<feature type="domain" description="HTH merR-type" evidence="2">
    <location>
        <begin position="71"/>
        <end position="131"/>
    </location>
</feature>
<evidence type="ECO:0000259" key="1">
    <source>
        <dbReference type="Pfam" id="PF12728"/>
    </source>
</evidence>
<dbReference type="OrthoDB" id="9812340at2"/>
<dbReference type="Gene3D" id="1.10.1660.10">
    <property type="match status" value="1"/>
</dbReference>
<dbReference type="Pfam" id="PF13411">
    <property type="entry name" value="MerR_1"/>
    <property type="match status" value="1"/>
</dbReference>
<dbReference type="GO" id="GO:0003677">
    <property type="term" value="F:DNA binding"/>
    <property type="evidence" value="ECO:0007669"/>
    <property type="project" value="InterPro"/>
</dbReference>
<dbReference type="HOGENOM" id="CLU_1329658_0_0_9"/>
<dbReference type="NCBIfam" id="TIGR01764">
    <property type="entry name" value="excise"/>
    <property type="match status" value="1"/>
</dbReference>
<evidence type="ECO:0000313" key="3">
    <source>
        <dbReference type="EMBL" id="ACX53235.1"/>
    </source>
</evidence>
<feature type="domain" description="Helix-turn-helix" evidence="1">
    <location>
        <begin position="4"/>
        <end position="50"/>
    </location>
</feature>
<reference evidence="3 4" key="1">
    <citation type="submission" date="2009-10" db="EMBL/GenBank/DDBJ databases">
        <title>Complete sequence of plasmid of Ammonifex degensii KC4.</title>
        <authorList>
            <consortium name="US DOE Joint Genome Institute"/>
            <person name="Kerfeld C."/>
            <person name="Goodner B."/>
            <person name="Huber H."/>
            <person name="Stetter K."/>
            <person name="Lucas S."/>
            <person name="Copeland A."/>
            <person name="Lapidus A."/>
            <person name="Glavina del Rio T."/>
            <person name="Dalin E."/>
            <person name="Tice H."/>
            <person name="Bruce D."/>
            <person name="Goodwin L."/>
            <person name="Pitluck S."/>
            <person name="Saunders E."/>
            <person name="Brettin T."/>
            <person name="Detter J.C."/>
            <person name="Han C."/>
            <person name="Larimer F."/>
            <person name="Land M."/>
            <person name="Hauser L."/>
            <person name="Kyrpides N."/>
            <person name="Ovchinnikova G."/>
            <person name="Richardson P."/>
        </authorList>
    </citation>
    <scope>NUCLEOTIDE SEQUENCE [LARGE SCALE GENOMIC DNA]</scope>
    <source>
        <strain evidence="4">DSM 10501 / KC4</strain>
        <plasmid evidence="3 4">pADEG01</plasmid>
    </source>
</reference>
<dbReference type="RefSeq" id="WP_012818240.1">
    <property type="nucleotide sequence ID" value="NC_013386.1"/>
</dbReference>
<dbReference type="Proteomes" id="UP000002620">
    <property type="component" value="Plasmid pADEG01"/>
</dbReference>
<dbReference type="eggNOG" id="COG2452">
    <property type="taxonomic scope" value="Bacteria"/>
</dbReference>
<name>C9RDG4_AMMDK</name>
<sequence length="206" mass="22701">MGELLTPKQVAEKLKVSRKTVVKWIRSGKLPGRKIGTLWRVDADDLEAFLGRAETGKAPAPEARHPQVFRPADVLRLTGVNRKTLHYWIREGFVSPSIAGSYGTHKKHLWSFGDLVAIRALQKLRQSGIDLHSAELARTLVRHIQAREGIESVPPDTLLATDGRTAFEVGPDDTSRLFGEGCLLILNLGAIVAELRALLDLEETTG</sequence>
<dbReference type="InterPro" id="IPR000551">
    <property type="entry name" value="MerR-type_HTH_dom"/>
</dbReference>
<organism evidence="3 4">
    <name type="scientific">Ammonifex degensii (strain DSM 10501 / KC4)</name>
    <dbReference type="NCBI Taxonomy" id="429009"/>
    <lineage>
        <taxon>Bacteria</taxon>
        <taxon>Bacillati</taxon>
        <taxon>Bacillota</taxon>
        <taxon>Clostridia</taxon>
        <taxon>Thermoanaerobacterales</taxon>
        <taxon>Thermoanaerobacteraceae</taxon>
        <taxon>Ammonifex</taxon>
    </lineage>
</organism>